<dbReference type="GO" id="GO:0016757">
    <property type="term" value="F:glycosyltransferase activity"/>
    <property type="evidence" value="ECO:0007669"/>
    <property type="project" value="UniProtKB-KW"/>
</dbReference>
<dbReference type="Gene3D" id="3.90.550.10">
    <property type="entry name" value="Spore Coat Polysaccharide Biosynthesis Protein SpsA, Chain A"/>
    <property type="match status" value="1"/>
</dbReference>
<name>A0A2V1HQB9_9MICO</name>
<sequence>MPQPPRVGVVLLTQGTRPVDLDRALASVLAQRAVEIDVVIVGNGCDPASGPVPEGVRTLALPTNVGIPAGRNAGAPVVSGEWIFFLDDDASLPSPEFLVDAIALVGADPRIGMIQPRVVDPTGATTPRRWIPRIRKGDPSRSSPMMTAWEGAVLLPRTVFDVTGGWGDPYFYAHEGIELAWRVWDTGRIAWYAGELEAAHPVIEPTRHDDFYRLTARNRVWLARRNLPAVLTPLYTGAWLAIQVLRFARDSRGRAAWFAGWREGWRTDPGGRHRMRWRTVLRMARAGRPPIV</sequence>
<organism evidence="6 7">
    <name type="scientific">Amnibacterium flavum</name>
    <dbReference type="NCBI Taxonomy" id="2173173"/>
    <lineage>
        <taxon>Bacteria</taxon>
        <taxon>Bacillati</taxon>
        <taxon>Actinomycetota</taxon>
        <taxon>Actinomycetes</taxon>
        <taxon>Micrococcales</taxon>
        <taxon>Microbacteriaceae</taxon>
        <taxon>Amnibacterium</taxon>
    </lineage>
</organism>
<evidence type="ECO:0000256" key="4">
    <source>
        <dbReference type="ARBA" id="ARBA00022679"/>
    </source>
</evidence>
<dbReference type="PANTHER" id="PTHR43179:SF12">
    <property type="entry name" value="GALACTOFURANOSYLTRANSFERASE GLFT2"/>
    <property type="match status" value="1"/>
</dbReference>
<dbReference type="Proteomes" id="UP000244893">
    <property type="component" value="Unassembled WGS sequence"/>
</dbReference>
<evidence type="ECO:0000313" key="6">
    <source>
        <dbReference type="EMBL" id="PVZ93822.1"/>
    </source>
</evidence>
<dbReference type="SUPFAM" id="SSF53448">
    <property type="entry name" value="Nucleotide-diphospho-sugar transferases"/>
    <property type="match status" value="1"/>
</dbReference>
<reference evidence="6 7" key="1">
    <citation type="submission" date="2018-05" db="EMBL/GenBank/DDBJ databases">
        <title>Amnibacterium sp. M8JJ-5, whole genome shotgun sequence.</title>
        <authorList>
            <person name="Tuo L."/>
        </authorList>
    </citation>
    <scope>NUCLEOTIDE SEQUENCE [LARGE SCALE GENOMIC DNA]</scope>
    <source>
        <strain evidence="6 7">M8JJ-5</strain>
    </source>
</reference>
<keyword evidence="4 6" id="KW-0808">Transferase</keyword>
<evidence type="ECO:0000313" key="7">
    <source>
        <dbReference type="Proteomes" id="UP000244893"/>
    </source>
</evidence>
<evidence type="ECO:0000256" key="1">
    <source>
        <dbReference type="ARBA" id="ARBA00004776"/>
    </source>
</evidence>
<comment type="similarity">
    <text evidence="2">Belongs to the glycosyltransferase 2 family.</text>
</comment>
<dbReference type="InterPro" id="IPR001173">
    <property type="entry name" value="Glyco_trans_2-like"/>
</dbReference>
<keyword evidence="3" id="KW-0328">Glycosyltransferase</keyword>
<dbReference type="RefSeq" id="WP_116756336.1">
    <property type="nucleotide sequence ID" value="NZ_JBHUEX010000001.1"/>
</dbReference>
<evidence type="ECO:0000256" key="2">
    <source>
        <dbReference type="ARBA" id="ARBA00006739"/>
    </source>
</evidence>
<feature type="domain" description="Glycosyltransferase 2-like" evidence="5">
    <location>
        <begin position="20"/>
        <end position="160"/>
    </location>
</feature>
<accession>A0A2V1HQB9</accession>
<dbReference type="AlphaFoldDB" id="A0A2V1HQB9"/>
<evidence type="ECO:0000256" key="3">
    <source>
        <dbReference type="ARBA" id="ARBA00022676"/>
    </source>
</evidence>
<dbReference type="PANTHER" id="PTHR43179">
    <property type="entry name" value="RHAMNOSYLTRANSFERASE WBBL"/>
    <property type="match status" value="1"/>
</dbReference>
<proteinExistence type="inferred from homology"/>
<keyword evidence="7" id="KW-1185">Reference proteome</keyword>
<dbReference type="Pfam" id="PF00535">
    <property type="entry name" value="Glycos_transf_2"/>
    <property type="match status" value="1"/>
</dbReference>
<dbReference type="InterPro" id="IPR029044">
    <property type="entry name" value="Nucleotide-diphossugar_trans"/>
</dbReference>
<protein>
    <submittedName>
        <fullName evidence="6">Glycosyl transferase</fullName>
    </submittedName>
</protein>
<dbReference type="EMBL" id="QEOP01000002">
    <property type="protein sequence ID" value="PVZ93822.1"/>
    <property type="molecule type" value="Genomic_DNA"/>
</dbReference>
<gene>
    <name evidence="6" type="ORF">DDQ50_08520</name>
</gene>
<dbReference type="OrthoDB" id="5174363at2"/>
<evidence type="ECO:0000259" key="5">
    <source>
        <dbReference type="Pfam" id="PF00535"/>
    </source>
</evidence>
<comment type="caution">
    <text evidence="6">The sequence shown here is derived from an EMBL/GenBank/DDBJ whole genome shotgun (WGS) entry which is preliminary data.</text>
</comment>
<comment type="pathway">
    <text evidence="1">Cell wall biogenesis; cell wall polysaccharide biosynthesis.</text>
</comment>